<dbReference type="InterPro" id="IPR013857">
    <property type="entry name" value="NADH-UbQ_OxRdtase-assoc_prot30"/>
</dbReference>
<evidence type="ECO:0000256" key="1">
    <source>
        <dbReference type="ARBA" id="ARBA00007884"/>
    </source>
</evidence>
<dbReference type="KEGG" id="bvk:117242779"/>
<gene>
    <name evidence="4" type="primary">LOC117242779</name>
</gene>
<keyword evidence="3" id="KW-1185">Reference proteome</keyword>
<dbReference type="GeneID" id="117242779"/>
<evidence type="ECO:0000313" key="4">
    <source>
        <dbReference type="RefSeq" id="XP_033365594.1"/>
    </source>
</evidence>
<dbReference type="SUPFAM" id="SSF49785">
    <property type="entry name" value="Galactose-binding domain-like"/>
    <property type="match status" value="1"/>
</dbReference>
<feature type="domain" description="NADH:ubiquinone oxidoreductase intermediate-associated protein 30" evidence="2">
    <location>
        <begin position="27"/>
        <end position="196"/>
    </location>
</feature>
<comment type="similarity">
    <text evidence="1">Belongs to the CIA30 family.</text>
</comment>
<evidence type="ECO:0000259" key="2">
    <source>
        <dbReference type="Pfam" id="PF08547"/>
    </source>
</evidence>
<accession>A0A6J3LNS9</accession>
<dbReference type="Pfam" id="PF08547">
    <property type="entry name" value="CIA30"/>
    <property type="match status" value="1"/>
</dbReference>
<evidence type="ECO:0000313" key="3">
    <source>
        <dbReference type="Proteomes" id="UP000504631"/>
    </source>
</evidence>
<dbReference type="InterPro" id="IPR039131">
    <property type="entry name" value="NDUFAF1"/>
</dbReference>
<dbReference type="InterPro" id="IPR008979">
    <property type="entry name" value="Galactose-bd-like_sf"/>
</dbReference>
<dbReference type="GO" id="GO:0010257">
    <property type="term" value="P:NADH dehydrogenase complex assembly"/>
    <property type="evidence" value="ECO:0007669"/>
    <property type="project" value="TreeGrafter"/>
</dbReference>
<protein>
    <submittedName>
        <fullName evidence="4">Uncharacterized protein LOC117242779 isoform X1</fullName>
    </submittedName>
</protein>
<name>A0A6J3LNS9_9HYME</name>
<dbReference type="Proteomes" id="UP000504631">
    <property type="component" value="Unplaced"/>
</dbReference>
<organism evidence="3 4">
    <name type="scientific">Bombus vosnesenskii</name>
    <dbReference type="NCBI Taxonomy" id="207650"/>
    <lineage>
        <taxon>Eukaryota</taxon>
        <taxon>Metazoa</taxon>
        <taxon>Ecdysozoa</taxon>
        <taxon>Arthropoda</taxon>
        <taxon>Hexapoda</taxon>
        <taxon>Insecta</taxon>
        <taxon>Pterygota</taxon>
        <taxon>Neoptera</taxon>
        <taxon>Endopterygota</taxon>
        <taxon>Hymenoptera</taxon>
        <taxon>Apocrita</taxon>
        <taxon>Aculeata</taxon>
        <taxon>Apoidea</taxon>
        <taxon>Anthophila</taxon>
        <taxon>Apidae</taxon>
        <taxon>Bombus</taxon>
        <taxon>Pyrobombus</taxon>
    </lineage>
</organism>
<dbReference type="RefSeq" id="XP_033365594.1">
    <property type="nucleotide sequence ID" value="XM_033509703.1"/>
</dbReference>
<dbReference type="AlphaFoldDB" id="A0A6J3LNS9"/>
<reference evidence="4" key="1">
    <citation type="submission" date="2025-08" db="UniProtKB">
        <authorList>
            <consortium name="RefSeq"/>
        </authorList>
    </citation>
    <scope>IDENTIFICATION</scope>
    <source>
        <tissue evidence="4">Muscle</tissue>
    </source>
</reference>
<dbReference type="GO" id="GO:0051082">
    <property type="term" value="F:unfolded protein binding"/>
    <property type="evidence" value="ECO:0007669"/>
    <property type="project" value="TreeGrafter"/>
</dbReference>
<sequence>MNYQYIYNIFMVGMVFRSIRGHKEILFDFTTVENVDNWREISDTVRTVGKSKAVLALQTTQVFQRAIFFTLLNPQPNGAGFAGIRTMTNLNLSNFENIEINCRGQGNNSHYKIVLRHKGLHSNEDITYEQFFMAPMSDIDFSIVTLPLINFKPYYRGREVPDAEPLDTANITMLGLQVFGGVYLPKKQKGVSALEVENILLS</sequence>
<dbReference type="PANTHER" id="PTHR13194:SF19">
    <property type="entry name" value="NAD(P)-BINDING ROSSMANN-FOLD SUPERFAMILY PROTEIN"/>
    <property type="match status" value="1"/>
</dbReference>
<dbReference type="PANTHER" id="PTHR13194">
    <property type="entry name" value="COMPLEX I INTERMEDIATE-ASSOCIATED PROTEIN 30"/>
    <property type="match status" value="1"/>
</dbReference>
<proteinExistence type="inferred from homology"/>